<accession>A0A0A9AGI5</accession>
<reference evidence="4" key="2">
    <citation type="journal article" date="2015" name="Data Brief">
        <title>Shoot transcriptome of the giant reed, Arundo donax.</title>
        <authorList>
            <person name="Barrero R.A."/>
            <person name="Guerrero F.D."/>
            <person name="Moolhuijzen P."/>
            <person name="Goolsby J.A."/>
            <person name="Tidwell J."/>
            <person name="Bellgard S.E."/>
            <person name="Bellgard M.I."/>
        </authorList>
    </citation>
    <scope>NUCLEOTIDE SEQUENCE</scope>
    <source>
        <tissue evidence="4">Shoot tissue taken approximately 20 cm above the soil surface</tissue>
    </source>
</reference>
<dbReference type="Gene3D" id="1.25.70.10">
    <property type="entry name" value="Transcription termination factor 3, mitochondrial"/>
    <property type="match status" value="2"/>
</dbReference>
<comment type="similarity">
    <text evidence="1">Belongs to the mTERF family.</text>
</comment>
<dbReference type="InterPro" id="IPR038538">
    <property type="entry name" value="MTERF_sf"/>
</dbReference>
<organism evidence="4">
    <name type="scientific">Arundo donax</name>
    <name type="common">Giant reed</name>
    <name type="synonym">Donax arundinaceus</name>
    <dbReference type="NCBI Taxonomy" id="35708"/>
    <lineage>
        <taxon>Eukaryota</taxon>
        <taxon>Viridiplantae</taxon>
        <taxon>Streptophyta</taxon>
        <taxon>Embryophyta</taxon>
        <taxon>Tracheophyta</taxon>
        <taxon>Spermatophyta</taxon>
        <taxon>Magnoliopsida</taxon>
        <taxon>Liliopsida</taxon>
        <taxon>Poales</taxon>
        <taxon>Poaceae</taxon>
        <taxon>PACMAD clade</taxon>
        <taxon>Arundinoideae</taxon>
        <taxon>Arundineae</taxon>
        <taxon>Arundo</taxon>
    </lineage>
</organism>
<keyword evidence="2" id="KW-0806">Transcription termination</keyword>
<dbReference type="AlphaFoldDB" id="A0A0A9AGI5"/>
<keyword evidence="2" id="KW-0805">Transcription regulation</keyword>
<protein>
    <submittedName>
        <fullName evidence="4">Uncharacterized protein</fullName>
    </submittedName>
</protein>
<reference evidence="4" key="1">
    <citation type="submission" date="2014-09" db="EMBL/GenBank/DDBJ databases">
        <authorList>
            <person name="Magalhaes I.L.F."/>
            <person name="Oliveira U."/>
            <person name="Santos F.R."/>
            <person name="Vidigal T.H.D.A."/>
            <person name="Brescovit A.D."/>
            <person name="Santos A.J."/>
        </authorList>
    </citation>
    <scope>NUCLEOTIDE SEQUENCE</scope>
    <source>
        <tissue evidence="4">Shoot tissue taken approximately 20 cm above the soil surface</tissue>
    </source>
</reference>
<dbReference type="PANTHER" id="PTHR13068:SF237">
    <property type="entry name" value="OS05G0403400 PROTEIN"/>
    <property type="match status" value="1"/>
</dbReference>
<dbReference type="GO" id="GO:0006353">
    <property type="term" value="P:DNA-templated transcription termination"/>
    <property type="evidence" value="ECO:0007669"/>
    <property type="project" value="UniProtKB-KW"/>
</dbReference>
<dbReference type="GO" id="GO:0003676">
    <property type="term" value="F:nucleic acid binding"/>
    <property type="evidence" value="ECO:0007669"/>
    <property type="project" value="InterPro"/>
</dbReference>
<proteinExistence type="inferred from homology"/>
<sequence length="342" mass="37528">MSSSAGGRRLVVLIRRIPAGTNRFQPQAARLPHHYYSSTPLLRAPDLDAASYLVASYGLTPAALASRGVRFHSAAAKADAVLALLRSYGFSNADVARMLPKTPNLLILDPDKIVGPKLEFFVALGVRAAVLAQTNLLGRSLEKRIVPSVKFLRGILGTDASIGRAVSSNPTVLELDLEKKSRPAVEALHRHGLTEKAISGLLVIQSGILRMAPNRIAGIFEDLEVLGLPIADSRFARAFVAMCRLKRETARRRLALYQSFGLSESQVSKAFMIRPMILGLSDETIQRKLLFFRNELKIALPQVITYPKALAFSLEKNILPKCAVLSVLMRSGKIQRHKFAWS</sequence>
<dbReference type="PANTHER" id="PTHR13068">
    <property type="entry name" value="CGI-12 PROTEIN-RELATED"/>
    <property type="match status" value="1"/>
</dbReference>
<name>A0A0A9AGI5_ARUDO</name>
<dbReference type="EMBL" id="GBRH01249850">
    <property type="protein sequence ID" value="JAD48045.1"/>
    <property type="molecule type" value="Transcribed_RNA"/>
</dbReference>
<evidence type="ECO:0000256" key="1">
    <source>
        <dbReference type="ARBA" id="ARBA00007692"/>
    </source>
</evidence>
<keyword evidence="3" id="KW-0809">Transit peptide</keyword>
<dbReference type="SMART" id="SM00733">
    <property type="entry name" value="Mterf"/>
    <property type="match status" value="5"/>
</dbReference>
<evidence type="ECO:0000256" key="3">
    <source>
        <dbReference type="ARBA" id="ARBA00022946"/>
    </source>
</evidence>
<evidence type="ECO:0000313" key="4">
    <source>
        <dbReference type="EMBL" id="JAD48045.1"/>
    </source>
</evidence>
<dbReference type="FunFam" id="1.25.70.10:FF:000001">
    <property type="entry name" value="Mitochondrial transcription termination factor-like"/>
    <property type="match status" value="1"/>
</dbReference>
<keyword evidence="2" id="KW-0804">Transcription</keyword>
<dbReference type="InterPro" id="IPR003690">
    <property type="entry name" value="MTERF"/>
</dbReference>
<evidence type="ECO:0000256" key="2">
    <source>
        <dbReference type="ARBA" id="ARBA00022472"/>
    </source>
</evidence>
<dbReference type="Pfam" id="PF02536">
    <property type="entry name" value="mTERF"/>
    <property type="match status" value="1"/>
</dbReference>